<feature type="transmembrane region" description="Helical" evidence="7">
    <location>
        <begin position="291"/>
        <end position="314"/>
    </location>
</feature>
<keyword evidence="10" id="KW-1185">Reference proteome</keyword>
<feature type="transmembrane region" description="Helical" evidence="7">
    <location>
        <begin position="38"/>
        <end position="57"/>
    </location>
</feature>
<comment type="caution">
    <text evidence="9">The sequence shown here is derived from an EMBL/GenBank/DDBJ whole genome shotgun (WGS) entry which is preliminary data.</text>
</comment>
<accession>A0A9P6JYN2</accession>
<dbReference type="AlphaFoldDB" id="A0A9P6JYN2"/>
<comment type="subcellular location">
    <subcellularLocation>
        <location evidence="1">Endomembrane system</location>
        <topology evidence="1">Multi-pass membrane protein</topology>
    </subcellularLocation>
    <subcellularLocation>
        <location evidence="7">Endoplasmic reticulum membrane</location>
        <topology evidence="7">Multi-pass membrane protein</topology>
    </subcellularLocation>
</comment>
<evidence type="ECO:0000256" key="1">
    <source>
        <dbReference type="ARBA" id="ARBA00004127"/>
    </source>
</evidence>
<sequence length="357" mass="41239">MASRTREQPSHGQEREREMAPTTTTTTTGKRSRAIKTLGAITLTIALIACCASLAFASSGDRQQEYISCVNNCDSESCSKEEQHEPLDLSLRLTKWTCIDNCKYLCMHSITDNAIEQNLLVHQYHGKWPFHRFLGMQEPASVLFSLLNGYMHVLAWPRLKRAIPENYYMRPFYLGYAIIGINTWLWSAVYHSRDWPSTEKLDYFSAGTAVMYGLFYTVIRVTRMVNTRSQFAWGLICLVPLLLHIGYLTFVHFDYGYNMAATATIGGIHNLWWICWSIFNWRERPYAWEPTVSGLLLTSAMCLEILDFAPLWGILDAHSLWHAATIPLVPIWYRFLLKDTEWEVRNMKGVLRTSHRD</sequence>
<feature type="transmembrane region" description="Helical" evidence="7">
    <location>
        <begin position="259"/>
        <end position="279"/>
    </location>
</feature>
<keyword evidence="3 7" id="KW-0812">Transmembrane</keyword>
<dbReference type="GO" id="GO:0016788">
    <property type="term" value="F:hydrolase activity, acting on ester bonds"/>
    <property type="evidence" value="ECO:0007669"/>
    <property type="project" value="TreeGrafter"/>
</dbReference>
<evidence type="ECO:0000313" key="10">
    <source>
        <dbReference type="Proteomes" id="UP000723463"/>
    </source>
</evidence>
<comment type="caution">
    <text evidence="7">Lacks conserved residue(s) required for the propagation of feature annotation.</text>
</comment>
<feature type="region of interest" description="Disordered" evidence="8">
    <location>
        <begin position="1"/>
        <end position="31"/>
    </location>
</feature>
<protein>
    <recommendedName>
        <fullName evidence="7">Post-GPI attachment to proteins factor 3</fullName>
    </recommendedName>
</protein>
<keyword evidence="7" id="KW-0256">Endoplasmic reticulum</keyword>
<evidence type="ECO:0000256" key="5">
    <source>
        <dbReference type="ARBA" id="ARBA00022989"/>
    </source>
</evidence>
<dbReference type="PANTHER" id="PTHR13148:SF0">
    <property type="entry name" value="POST-GPI ATTACHMENT TO PROTEINS FACTOR 3"/>
    <property type="match status" value="1"/>
</dbReference>
<proteinExistence type="inferred from homology"/>
<feature type="transmembrane region" description="Helical" evidence="7">
    <location>
        <begin position="231"/>
        <end position="253"/>
    </location>
</feature>
<evidence type="ECO:0000256" key="6">
    <source>
        <dbReference type="ARBA" id="ARBA00023136"/>
    </source>
</evidence>
<keyword evidence="6 7" id="KW-0472">Membrane</keyword>
<evidence type="ECO:0000256" key="8">
    <source>
        <dbReference type="SAM" id="MobiDB-lite"/>
    </source>
</evidence>
<feature type="transmembrane region" description="Helical" evidence="7">
    <location>
        <begin position="320"/>
        <end position="337"/>
    </location>
</feature>
<dbReference type="Pfam" id="PF04080">
    <property type="entry name" value="Per1"/>
    <property type="match status" value="1"/>
</dbReference>
<reference evidence="9" key="1">
    <citation type="journal article" date="2020" name="Fungal Divers.">
        <title>Resolving the Mortierellaceae phylogeny through synthesis of multi-gene phylogenetics and phylogenomics.</title>
        <authorList>
            <person name="Vandepol N."/>
            <person name="Liber J."/>
            <person name="Desiro A."/>
            <person name="Na H."/>
            <person name="Kennedy M."/>
            <person name="Barry K."/>
            <person name="Grigoriev I.V."/>
            <person name="Miller A.N."/>
            <person name="O'Donnell K."/>
            <person name="Stajich J.E."/>
            <person name="Bonito G."/>
        </authorList>
    </citation>
    <scope>NUCLEOTIDE SEQUENCE</scope>
    <source>
        <strain evidence="9">NRRL 2591</strain>
    </source>
</reference>
<comment type="function">
    <text evidence="7">Involved in the lipid remodeling steps of GPI-anchor maturation.</text>
</comment>
<evidence type="ECO:0000256" key="7">
    <source>
        <dbReference type="RuleBase" id="RU365066"/>
    </source>
</evidence>
<keyword evidence="2 7" id="KW-0337">GPI-anchor biosynthesis</keyword>
<evidence type="ECO:0000313" key="9">
    <source>
        <dbReference type="EMBL" id="KAF9538236.1"/>
    </source>
</evidence>
<comment type="similarity">
    <text evidence="7">Belongs to the PGAP3 family.</text>
</comment>
<evidence type="ECO:0000256" key="2">
    <source>
        <dbReference type="ARBA" id="ARBA00022502"/>
    </source>
</evidence>
<dbReference type="GO" id="GO:0006506">
    <property type="term" value="P:GPI anchor biosynthetic process"/>
    <property type="evidence" value="ECO:0007669"/>
    <property type="project" value="UniProtKB-KW"/>
</dbReference>
<dbReference type="EMBL" id="JAAAXW010000322">
    <property type="protein sequence ID" value="KAF9538236.1"/>
    <property type="molecule type" value="Genomic_DNA"/>
</dbReference>
<dbReference type="InterPro" id="IPR007217">
    <property type="entry name" value="Per1-like"/>
</dbReference>
<dbReference type="GO" id="GO:0005789">
    <property type="term" value="C:endoplasmic reticulum membrane"/>
    <property type="evidence" value="ECO:0007669"/>
    <property type="project" value="UniProtKB-SubCell"/>
</dbReference>
<gene>
    <name evidence="9" type="ORF">EC957_007065</name>
</gene>
<evidence type="ECO:0000256" key="3">
    <source>
        <dbReference type="ARBA" id="ARBA00022692"/>
    </source>
</evidence>
<evidence type="ECO:0000256" key="4">
    <source>
        <dbReference type="ARBA" id="ARBA00022729"/>
    </source>
</evidence>
<feature type="transmembrane region" description="Helical" evidence="7">
    <location>
        <begin position="140"/>
        <end position="159"/>
    </location>
</feature>
<feature type="compositionally biased region" description="Basic and acidic residues" evidence="8">
    <location>
        <begin position="1"/>
        <end position="19"/>
    </location>
</feature>
<keyword evidence="4" id="KW-0732">Signal</keyword>
<name>A0A9P6JYN2_9FUNG</name>
<keyword evidence="5 7" id="KW-1133">Transmembrane helix</keyword>
<feature type="transmembrane region" description="Helical" evidence="7">
    <location>
        <begin position="201"/>
        <end position="219"/>
    </location>
</feature>
<organism evidence="9 10">
    <name type="scientific">Mortierella hygrophila</name>
    <dbReference type="NCBI Taxonomy" id="979708"/>
    <lineage>
        <taxon>Eukaryota</taxon>
        <taxon>Fungi</taxon>
        <taxon>Fungi incertae sedis</taxon>
        <taxon>Mucoromycota</taxon>
        <taxon>Mortierellomycotina</taxon>
        <taxon>Mortierellomycetes</taxon>
        <taxon>Mortierellales</taxon>
        <taxon>Mortierellaceae</taxon>
        <taxon>Mortierella</taxon>
    </lineage>
</organism>
<feature type="transmembrane region" description="Helical" evidence="7">
    <location>
        <begin position="171"/>
        <end position="189"/>
    </location>
</feature>
<dbReference type="Proteomes" id="UP000723463">
    <property type="component" value="Unassembled WGS sequence"/>
</dbReference>
<dbReference type="PANTHER" id="PTHR13148">
    <property type="entry name" value="PER1-RELATED"/>
    <property type="match status" value="1"/>
</dbReference>